<name>A0A8D8SKN3_9HEMI</name>
<accession>A0A8D8SKN3</accession>
<dbReference type="AlphaFoldDB" id="A0A8D8SKN3"/>
<sequence>MKCPEFQMLHERVVDITASPMVHISGDGLWEDLPEQETHFRVMHELAQVYEQYFLLCIQLDLVRMNPRLTPGHNSNTRFLLEILLMSINENTLDHMFECRNTMLL</sequence>
<evidence type="ECO:0000313" key="1">
    <source>
        <dbReference type="EMBL" id="CAG6669915.1"/>
    </source>
</evidence>
<organism evidence="1">
    <name type="scientific">Cacopsylla melanoneura</name>
    <dbReference type="NCBI Taxonomy" id="428564"/>
    <lineage>
        <taxon>Eukaryota</taxon>
        <taxon>Metazoa</taxon>
        <taxon>Ecdysozoa</taxon>
        <taxon>Arthropoda</taxon>
        <taxon>Hexapoda</taxon>
        <taxon>Insecta</taxon>
        <taxon>Pterygota</taxon>
        <taxon>Neoptera</taxon>
        <taxon>Paraneoptera</taxon>
        <taxon>Hemiptera</taxon>
        <taxon>Sternorrhyncha</taxon>
        <taxon>Psylloidea</taxon>
        <taxon>Psyllidae</taxon>
        <taxon>Psyllinae</taxon>
        <taxon>Cacopsylla</taxon>
    </lineage>
</organism>
<reference evidence="1" key="1">
    <citation type="submission" date="2021-05" db="EMBL/GenBank/DDBJ databases">
        <authorList>
            <person name="Alioto T."/>
            <person name="Alioto T."/>
            <person name="Gomez Garrido J."/>
        </authorList>
    </citation>
    <scope>NUCLEOTIDE SEQUENCE</scope>
</reference>
<proteinExistence type="predicted"/>
<protein>
    <submittedName>
        <fullName evidence="1">Uncharacterized protein</fullName>
    </submittedName>
</protein>
<dbReference type="EMBL" id="HBUF01222249">
    <property type="protein sequence ID" value="CAG6669915.1"/>
    <property type="molecule type" value="Transcribed_RNA"/>
</dbReference>